<keyword evidence="1" id="KW-1133">Transmembrane helix</keyword>
<reference evidence="2 3" key="1">
    <citation type="journal article" date="2016" name="Front. Microbiol.">
        <title>Microevolution Analysis of Bacillus coahuilensis Unveils Differences in Phosphorus Acquisition Strategies and Their Regulation.</title>
        <authorList>
            <person name="Gomez-Lunar Z."/>
            <person name="Hernandez-Gonzalez I."/>
            <person name="Rodriguez-Torres M.D."/>
            <person name="Souza V."/>
            <person name="Olmedo-Alvarez G."/>
        </authorList>
    </citation>
    <scope>NUCLEOTIDE SEQUENCE [LARGE SCALE GENOMIC DNA]</scope>
    <source>
        <strain evidence="3">p1.1.43</strain>
    </source>
</reference>
<evidence type="ECO:0000313" key="3">
    <source>
        <dbReference type="Proteomes" id="UP000074108"/>
    </source>
</evidence>
<comment type="caution">
    <text evidence="2">The sequence shown here is derived from an EMBL/GenBank/DDBJ whole genome shotgun (WGS) entry which is preliminary data.</text>
</comment>
<dbReference type="EMBL" id="LDYG01000042">
    <property type="protein sequence ID" value="KUP05215.1"/>
    <property type="molecule type" value="Genomic_DNA"/>
</dbReference>
<dbReference type="RefSeq" id="WP_010175233.1">
    <property type="nucleotide sequence ID" value="NZ_LDYG01000042.1"/>
</dbReference>
<name>A0A147K5X3_9BACI</name>
<dbReference type="PANTHER" id="PTHR37309:SF1">
    <property type="entry name" value="SLR0284 PROTEIN"/>
    <property type="match status" value="1"/>
</dbReference>
<dbReference type="Proteomes" id="UP000074108">
    <property type="component" value="Unassembled WGS sequence"/>
</dbReference>
<dbReference type="PATRIC" id="fig|1150625.3.peg.2788"/>
<proteinExistence type="predicted"/>
<dbReference type="PANTHER" id="PTHR37309">
    <property type="entry name" value="SLR0284 PROTEIN"/>
    <property type="match status" value="1"/>
</dbReference>
<dbReference type="OrthoDB" id="7205479at2"/>
<sequence>MNWLISIFVNAILFLALDGYLEGFEIEGFTAAILASFVLSLLNGIVRPILIIFTLPVTILSLGLFLFVINAITLLLTDAIVGSSFEISSFGMALLAAVILSIANIIIQNFIIRNKKRD</sequence>
<evidence type="ECO:0000256" key="1">
    <source>
        <dbReference type="SAM" id="Phobius"/>
    </source>
</evidence>
<organism evidence="2 3">
    <name type="scientific">Bacillus coahuilensis p1.1.43</name>
    <dbReference type="NCBI Taxonomy" id="1150625"/>
    <lineage>
        <taxon>Bacteria</taxon>
        <taxon>Bacillati</taxon>
        <taxon>Bacillota</taxon>
        <taxon>Bacilli</taxon>
        <taxon>Bacillales</taxon>
        <taxon>Bacillaceae</taxon>
        <taxon>Bacillus</taxon>
    </lineage>
</organism>
<keyword evidence="1" id="KW-0472">Membrane</keyword>
<protein>
    <submittedName>
        <fullName evidence="2">Membrane protein</fullName>
    </submittedName>
</protein>
<keyword evidence="1" id="KW-0812">Transmembrane</keyword>
<feature type="transmembrane region" description="Helical" evidence="1">
    <location>
        <begin position="33"/>
        <end position="55"/>
    </location>
</feature>
<keyword evidence="3" id="KW-1185">Reference proteome</keyword>
<dbReference type="Pfam" id="PF04020">
    <property type="entry name" value="Phage_holin_4_2"/>
    <property type="match status" value="1"/>
</dbReference>
<gene>
    <name evidence="2" type="ORF">Q75_13245</name>
</gene>
<dbReference type="InterPro" id="IPR007165">
    <property type="entry name" value="Phage_holin_4_2"/>
</dbReference>
<accession>A0A147K5X3</accession>
<feature type="transmembrane region" description="Helical" evidence="1">
    <location>
        <begin position="87"/>
        <end position="107"/>
    </location>
</feature>
<feature type="transmembrane region" description="Helical" evidence="1">
    <location>
        <begin position="62"/>
        <end position="81"/>
    </location>
</feature>
<dbReference type="AlphaFoldDB" id="A0A147K5X3"/>
<evidence type="ECO:0000313" key="2">
    <source>
        <dbReference type="EMBL" id="KUP05215.1"/>
    </source>
</evidence>
<dbReference type="STRING" id="1150625.Q75_13245"/>